<accession>A0A6C0JC55</accession>
<reference evidence="1" key="1">
    <citation type="journal article" date="2020" name="Nature">
        <title>Giant virus diversity and host interactions through global metagenomics.</title>
        <authorList>
            <person name="Schulz F."/>
            <person name="Roux S."/>
            <person name="Paez-Espino D."/>
            <person name="Jungbluth S."/>
            <person name="Walsh D.A."/>
            <person name="Denef V.J."/>
            <person name="McMahon K.D."/>
            <person name="Konstantinidis K.T."/>
            <person name="Eloe-Fadrosh E.A."/>
            <person name="Kyrpides N.C."/>
            <person name="Woyke T."/>
        </authorList>
    </citation>
    <scope>NUCLEOTIDE SEQUENCE</scope>
    <source>
        <strain evidence="1">GVMAG-M-3300026093-6</strain>
    </source>
</reference>
<proteinExistence type="predicted"/>
<evidence type="ECO:0000313" key="1">
    <source>
        <dbReference type="EMBL" id="QHU03239.1"/>
    </source>
</evidence>
<organism evidence="1">
    <name type="scientific">viral metagenome</name>
    <dbReference type="NCBI Taxonomy" id="1070528"/>
    <lineage>
        <taxon>unclassified sequences</taxon>
        <taxon>metagenomes</taxon>
        <taxon>organismal metagenomes</taxon>
    </lineage>
</organism>
<sequence length="68" mass="7944">MGKPFIIYNDEIIKSIEDENTNRHNCIFCKKTYICLNLEQWHFCNEGYHGIGKNFICLSCLTQGLQSI</sequence>
<dbReference type="EMBL" id="MN740373">
    <property type="protein sequence ID" value="QHU03239.1"/>
    <property type="molecule type" value="Genomic_DNA"/>
</dbReference>
<protein>
    <submittedName>
        <fullName evidence="1">Uncharacterized protein</fullName>
    </submittedName>
</protein>
<name>A0A6C0JC55_9ZZZZ</name>
<dbReference type="AlphaFoldDB" id="A0A6C0JC55"/>